<evidence type="ECO:0000313" key="3">
    <source>
        <dbReference type="EMBL" id="RMJ09804.1"/>
    </source>
</evidence>
<keyword evidence="4" id="KW-1185">Reference proteome</keyword>
<gene>
    <name evidence="3" type="ORF">CDV36_010571</name>
</gene>
<dbReference type="PANTHER" id="PTHR21340:SF0">
    <property type="entry name" value="BIS(5'-NUCLEOSYL)-TETRAPHOSPHATASE [ASYMMETRICAL]"/>
    <property type="match status" value="1"/>
</dbReference>
<dbReference type="GO" id="GO:0006167">
    <property type="term" value="P:AMP biosynthetic process"/>
    <property type="evidence" value="ECO:0007669"/>
    <property type="project" value="TreeGrafter"/>
</dbReference>
<dbReference type="PANTHER" id="PTHR21340">
    <property type="entry name" value="DIADENOSINE 5,5-P1,P4-TETRAPHOSPHATE PYROPHOSPHOHYDROLASE MUTT"/>
    <property type="match status" value="1"/>
</dbReference>
<comment type="caution">
    <text evidence="3">The sequence shown here is derived from an EMBL/GenBank/DDBJ whole genome shotgun (WGS) entry which is preliminary data.</text>
</comment>
<dbReference type="GO" id="GO:0004081">
    <property type="term" value="F:bis(5'-nucleosyl)-tetraphosphatase (asymmetrical) activity"/>
    <property type="evidence" value="ECO:0007669"/>
    <property type="project" value="TreeGrafter"/>
</dbReference>
<dbReference type="PROSITE" id="PS51462">
    <property type="entry name" value="NUDIX"/>
    <property type="match status" value="1"/>
</dbReference>
<dbReference type="AlphaFoldDB" id="A0A3M2RX08"/>
<dbReference type="EMBL" id="NKUJ01000228">
    <property type="protein sequence ID" value="RMJ09804.1"/>
    <property type="molecule type" value="Genomic_DNA"/>
</dbReference>
<dbReference type="Pfam" id="PF00293">
    <property type="entry name" value="NUDIX"/>
    <property type="match status" value="1"/>
</dbReference>
<keyword evidence="1" id="KW-0378">Hydrolase</keyword>
<accession>A0A3M2RX08</accession>
<dbReference type="OrthoDB" id="10259236at2759"/>
<evidence type="ECO:0000259" key="2">
    <source>
        <dbReference type="PROSITE" id="PS51462"/>
    </source>
</evidence>
<dbReference type="PROSITE" id="PS00893">
    <property type="entry name" value="NUDIX_BOX"/>
    <property type="match status" value="1"/>
</dbReference>
<proteinExistence type="predicted"/>
<sequence length="373" mass="41970">MLDYKRPGVIRLQEFTYACCTTDEFNPRISRMKPDSSGFKGNAEILLKQAVNYANLYKTKYIAFFDWDTLVLIYLENAENINGGDWCHIEIVTNRCQMRRALLGFLEAAYQSYGGRFRGFMGPLELEDLERISSLSHRNPGTSKLITEFPLEQKSRLDNKAKFAGLKAKADTHSPTFTLHKNKKPESKVSLLEQHQNFKMASTGRSLHFSNQFVISCGTVSLDVKRSTVLLIRWRRTGEYVLPKGRKDIGEPLEQTALRETFEETGIPVQLLPVAIDTLATLPSSMDLPKAVTEPIAVTQRTTQKGILKIIFWYVAVADSTAIPEEGTQKEDEDFENVWVDFDNAAPTLSFDDDQKIVKAAIVAVCRGASPAS</sequence>
<dbReference type="SUPFAM" id="SSF55811">
    <property type="entry name" value="Nudix"/>
    <property type="match status" value="1"/>
</dbReference>
<reference evidence="3 4" key="1">
    <citation type="submission" date="2017-06" db="EMBL/GenBank/DDBJ databases">
        <title>Comparative genomic analysis of Ambrosia Fusariam Clade fungi.</title>
        <authorList>
            <person name="Stajich J.E."/>
            <person name="Carrillo J."/>
            <person name="Kijimoto T."/>
            <person name="Eskalen A."/>
            <person name="O'Donnell K."/>
            <person name="Kasson M."/>
        </authorList>
    </citation>
    <scope>NUCLEOTIDE SEQUENCE [LARGE SCALE GENOMIC DNA]</scope>
    <source>
        <strain evidence="3">UCR3666</strain>
    </source>
</reference>
<dbReference type="Gene3D" id="3.90.79.10">
    <property type="entry name" value="Nucleoside Triphosphate Pyrophosphohydrolase"/>
    <property type="match status" value="1"/>
</dbReference>
<evidence type="ECO:0000313" key="4">
    <source>
        <dbReference type="Proteomes" id="UP000277212"/>
    </source>
</evidence>
<dbReference type="GO" id="GO:0006754">
    <property type="term" value="P:ATP biosynthetic process"/>
    <property type="evidence" value="ECO:0007669"/>
    <property type="project" value="TreeGrafter"/>
</dbReference>
<organism evidence="3 4">
    <name type="scientific">Fusarium kuroshium</name>
    <dbReference type="NCBI Taxonomy" id="2010991"/>
    <lineage>
        <taxon>Eukaryota</taxon>
        <taxon>Fungi</taxon>
        <taxon>Dikarya</taxon>
        <taxon>Ascomycota</taxon>
        <taxon>Pezizomycotina</taxon>
        <taxon>Sordariomycetes</taxon>
        <taxon>Hypocreomycetidae</taxon>
        <taxon>Hypocreales</taxon>
        <taxon>Nectriaceae</taxon>
        <taxon>Fusarium</taxon>
        <taxon>Fusarium solani species complex</taxon>
    </lineage>
</organism>
<dbReference type="InterPro" id="IPR020084">
    <property type="entry name" value="NUDIX_hydrolase_CS"/>
</dbReference>
<evidence type="ECO:0000256" key="1">
    <source>
        <dbReference type="ARBA" id="ARBA00022801"/>
    </source>
</evidence>
<dbReference type="InterPro" id="IPR015797">
    <property type="entry name" value="NUDIX_hydrolase-like_dom_sf"/>
</dbReference>
<name>A0A3M2RX08_9HYPO</name>
<dbReference type="Proteomes" id="UP000277212">
    <property type="component" value="Unassembled WGS sequence"/>
</dbReference>
<dbReference type="InterPro" id="IPR000086">
    <property type="entry name" value="NUDIX_hydrolase_dom"/>
</dbReference>
<feature type="domain" description="Nudix hydrolase" evidence="2">
    <location>
        <begin position="212"/>
        <end position="365"/>
    </location>
</feature>
<protein>
    <recommendedName>
        <fullName evidence="2">Nudix hydrolase domain-containing protein</fullName>
    </recommendedName>
</protein>
<dbReference type="InterPro" id="IPR051325">
    <property type="entry name" value="Nudix_hydrolase_domain"/>
</dbReference>